<evidence type="ECO:0000313" key="4">
    <source>
        <dbReference type="Proteomes" id="UP000294145"/>
    </source>
</evidence>
<dbReference type="Proteomes" id="UP000294145">
    <property type="component" value="Unassembled WGS sequence"/>
</dbReference>
<dbReference type="GO" id="GO:0005576">
    <property type="term" value="C:extracellular region"/>
    <property type="evidence" value="ECO:0007669"/>
    <property type="project" value="InterPro"/>
</dbReference>
<proteinExistence type="predicted"/>
<dbReference type="Pfam" id="PF05735">
    <property type="entry name" value="TSP_C"/>
    <property type="match status" value="1"/>
</dbReference>
<dbReference type="InterPro" id="IPR008859">
    <property type="entry name" value="Thrombospondin_C"/>
</dbReference>
<evidence type="ECO:0000256" key="1">
    <source>
        <dbReference type="SAM" id="MobiDB-lite"/>
    </source>
</evidence>
<dbReference type="InterPro" id="IPR013320">
    <property type="entry name" value="ConA-like_dom_sf"/>
</dbReference>
<dbReference type="Gene3D" id="2.60.120.200">
    <property type="match status" value="1"/>
</dbReference>
<dbReference type="GO" id="GO:0007155">
    <property type="term" value="P:cell adhesion"/>
    <property type="evidence" value="ECO:0007669"/>
    <property type="project" value="InterPro"/>
</dbReference>
<reference evidence="3 4" key="1">
    <citation type="submission" date="2019-02" db="EMBL/GenBank/DDBJ databases">
        <title>Genomic plasticity associated with the antimicrobial resistance in Vibrio cholerae.</title>
        <authorList>
            <person name="Verma J."/>
            <person name="Bag S."/>
            <person name="Saha B."/>
            <person name="Kumar P."/>
            <person name="Ghosh T.S."/>
            <person name="Dayal M."/>
            <person name="Senapati T."/>
            <person name="Mehra S."/>
            <person name="Dey P."/>
            <person name="Desigamani A."/>
            <person name="Kumar D."/>
            <person name="Rana P."/>
            <person name="Kumar B."/>
            <person name="Maiti T.K."/>
            <person name="Sharma N.C."/>
            <person name="Bhadra R.K."/>
            <person name="Mutreja A."/>
            <person name="Nair G.B."/>
            <person name="Ramamurthy T."/>
            <person name="Das B."/>
        </authorList>
    </citation>
    <scope>NUCLEOTIDE SEQUENCE [LARGE SCALE GENOMIC DNA]</scope>
    <source>
        <strain evidence="3 4">IDH06781</strain>
    </source>
</reference>
<organism evidence="3 4">
    <name type="scientific">Vibrio cholerae</name>
    <dbReference type="NCBI Taxonomy" id="666"/>
    <lineage>
        <taxon>Bacteria</taxon>
        <taxon>Pseudomonadati</taxon>
        <taxon>Pseudomonadota</taxon>
        <taxon>Gammaproteobacteria</taxon>
        <taxon>Vibrionales</taxon>
        <taxon>Vibrionaceae</taxon>
        <taxon>Vibrio</taxon>
    </lineage>
</organism>
<name>A0A7Z7Y9V2_VIBCL</name>
<evidence type="ECO:0000313" key="3">
    <source>
        <dbReference type="EMBL" id="TBM39674.1"/>
    </source>
</evidence>
<dbReference type="InterPro" id="IPR014121">
    <property type="entry name" value="TraN_Ftype"/>
</dbReference>
<comment type="caution">
    <text evidence="3">The sequence shown here is derived from an EMBL/GenBank/DDBJ whole genome shotgun (WGS) entry which is preliminary data.</text>
</comment>
<sequence>MFKKSLSMVLVVTYLTNLMSAAYVGILIGMLTASTPSFAALSLDTPIQMDYTCPTGYNLTGGKCIKKEVRSIVESCESGYSRSGDSCIRNESTMATVICPTGFTFDTGQFPKQCSMLAGQDSVEEGNCSDRFAGTTRVGTACYYVQAPEEIKCPADAANATPETVNMSCSSGSKLIGECNSTGTSYTTPDMRWKLNAAAFSCSRTLYKGVKKSCDSGFSIEGSSCTRTLSTVPSASCKAGYYQKGNQCFPGTAEETCAAGSTMRYGVCVLPSGELSCPSGQYLEAGSNLCVKNRTDSNPATFDDNDFSYFFNQGSDLGRNTASSISMPSISGSGGTSGINISAEFMNNETKLSNEDLFKAISSGGVDTNNGFNAPDGTYQDEEAQSQFIRGQISSNQEFLDLSGDVEGATSEEIVDNTNHSALAYGALMDARNQNPARKLSRDSAMFQVSRNTVTDAFTGQGAFFGDCSAESTTYQELDPSKIITNRATCMKPNKNNQSGCIVDRKLLKPTLNIIEGADNASLSMCGENCVRLTLGKEGDDYLHQQGACGIYNEKIAISLVPGNAVTKATVLTGSYDDQFRLKADGKMFYNGVHMSFPTEDGFPTTSTGCEQNTSRTVPRFDATKAFQDAFAGDNRIVFDYQVGVGGDGEAYAVVELIFENPVRTHWEERFDYYPEGCNERLEEPDSYCTSGPFQCDDEVEWNIIDLGTWGTEDSNGKWETTNDKNSVKQTINGNPTSYLSEFSYELNSFKGYIKVATYDDDDYIGFVFGMPEKGADLTKPENSYFVISWKQGNQDGAAKGLVLAKVTGPMSVIPFAHQISKNDGTYQVLATNLGTGWSDNTQYEFQLDIEPDHFTLSINDRVWINTGGNFHKGRVGFYNSSQSNVIYSQIKQLYPAGLGRDAKYLFAPLWDGAGKFPVCMSAHREDYVCDPLKGKSLSMNGGSFSFNDIIHLDDGCTVYDEDDSCDAVSQECLEGWLDEESGTCYAWNVTYECQDTSNAVITKTRSNNTCLTDQNCIDGSCTVRADETNQDFTNALTTYATMNEIGSTKKCSNPSDVTTCEVFSGEARWCGWDQLKVNDCCEQPAGVNTLNVFTLGQNLYTVTGYAASAEGAFGGTAIQTGLESAGQAVEGAWNSLSDKAVDVGKSVWNTVSNKLTGAVGNTAGNTSANLVSSTGSTVGNFSTAVTEALSNFKNELMQKIYDMLPDALQSAIDSAATSLAGSGGGAAAAQTGATAMNTIAANVMAVVSFIGWMYAVYQLAKLAYTMLTACTSEEEDMGVQLLGKKCFKTHHEDCDKVFGVCTNRAKDFHCCYESVISRIIMEQAIVQLGWSAKDFRNEMGCRGLKISELSKVNFSKIDFTEWVEMMAESNQLPVDKSMEDITGGNISNGFGRSDALERNQERAVDNTWVKRREEMEEADVGNNVDCTTRPRPKSCEQGAFTPNQ</sequence>
<evidence type="ECO:0000259" key="2">
    <source>
        <dbReference type="PROSITE" id="PS51236"/>
    </source>
</evidence>
<gene>
    <name evidence="3" type="ORF">EYB64_16560</name>
</gene>
<dbReference type="PROSITE" id="PS51236">
    <property type="entry name" value="TSP_CTER"/>
    <property type="match status" value="1"/>
</dbReference>
<dbReference type="GO" id="GO:0005509">
    <property type="term" value="F:calcium ion binding"/>
    <property type="evidence" value="ECO:0007669"/>
    <property type="project" value="InterPro"/>
</dbReference>
<feature type="region of interest" description="Disordered" evidence="1">
    <location>
        <begin position="1415"/>
        <end position="1445"/>
    </location>
</feature>
<protein>
    <recommendedName>
        <fullName evidence="2">TSP C-terminal domain-containing protein</fullName>
    </recommendedName>
</protein>
<dbReference type="SUPFAM" id="SSF49899">
    <property type="entry name" value="Concanavalin A-like lectins/glucanases"/>
    <property type="match status" value="1"/>
</dbReference>
<feature type="domain" description="TSP C-terminal" evidence="2">
    <location>
        <begin position="700"/>
        <end position="900"/>
    </location>
</feature>
<dbReference type="EMBL" id="SISP01000033">
    <property type="protein sequence ID" value="TBM39674.1"/>
    <property type="molecule type" value="Genomic_DNA"/>
</dbReference>
<dbReference type="RefSeq" id="WP_154715325.1">
    <property type="nucleotide sequence ID" value="NZ_LN831184.1"/>
</dbReference>
<accession>A0A7Z7Y9V2</accession>
<dbReference type="Pfam" id="PF06986">
    <property type="entry name" value="F_T4SS_TraN"/>
    <property type="match status" value="2"/>
</dbReference>